<keyword evidence="3" id="KW-1185">Reference proteome</keyword>
<keyword evidence="1" id="KW-0812">Transmembrane</keyword>
<evidence type="ECO:0000313" key="2">
    <source>
        <dbReference type="EMBL" id="KKB58581.1"/>
    </source>
</evidence>
<name>A0A0F5JLB1_9BACT</name>
<feature type="transmembrane region" description="Helical" evidence="1">
    <location>
        <begin position="128"/>
        <end position="153"/>
    </location>
</feature>
<dbReference type="HOGENOM" id="CLU_1575359_0_0_10"/>
<sequence>MAKELHFTVEGVQGELKLELAPFKQRLYQDGREIKRTGTFNPKYFVTNTSGEPEEMKIVFGLDFVHVVEFRGKKIPLEERLSTLEYVIGALPVLLIFLGGLLGALFGFVGATFTYNYMRREKRLPLQLLVSLGVSVFCYVAYFMFALCLQLLLKS</sequence>
<gene>
    <name evidence="2" type="ORF">HMPREF1536_01458</name>
</gene>
<keyword evidence="1" id="KW-0472">Membrane</keyword>
<organism evidence="2 3">
    <name type="scientific">Parabacteroides gordonii MS-1 = DSM 23371</name>
    <dbReference type="NCBI Taxonomy" id="1203610"/>
    <lineage>
        <taxon>Bacteria</taxon>
        <taxon>Pseudomonadati</taxon>
        <taxon>Bacteroidota</taxon>
        <taxon>Bacteroidia</taxon>
        <taxon>Bacteroidales</taxon>
        <taxon>Tannerellaceae</taxon>
        <taxon>Parabacteroides</taxon>
    </lineage>
</organism>
<dbReference type="PATRIC" id="fig|1203610.3.peg.1493"/>
<evidence type="ECO:0000313" key="3">
    <source>
        <dbReference type="Proteomes" id="UP000033035"/>
    </source>
</evidence>
<evidence type="ECO:0008006" key="4">
    <source>
        <dbReference type="Google" id="ProtNLM"/>
    </source>
</evidence>
<proteinExistence type="predicted"/>
<comment type="caution">
    <text evidence="2">The sequence shown here is derived from an EMBL/GenBank/DDBJ whole genome shotgun (WGS) entry which is preliminary data.</text>
</comment>
<feature type="transmembrane region" description="Helical" evidence="1">
    <location>
        <begin position="86"/>
        <end position="116"/>
    </location>
</feature>
<protein>
    <recommendedName>
        <fullName evidence="4">Transmembrane protein</fullName>
    </recommendedName>
</protein>
<keyword evidence="1" id="KW-1133">Transmembrane helix</keyword>
<reference evidence="2 3" key="1">
    <citation type="submission" date="2013-04" db="EMBL/GenBank/DDBJ databases">
        <title>The Genome Sequence of Parabacteroides gordonii DSM 23371.</title>
        <authorList>
            <consortium name="The Broad Institute Genomics Platform"/>
            <person name="Earl A."/>
            <person name="Ward D."/>
            <person name="Feldgarden M."/>
            <person name="Gevers D."/>
            <person name="Martens E."/>
            <person name="Sakamoto M."/>
            <person name="Benno Y."/>
            <person name="Suzuki N."/>
            <person name="Matsunaga N."/>
            <person name="Koshihara K."/>
            <person name="Seki M."/>
            <person name="Komiya H."/>
            <person name="Walker B."/>
            <person name="Young S."/>
            <person name="Zeng Q."/>
            <person name="Gargeya S."/>
            <person name="Fitzgerald M."/>
            <person name="Haas B."/>
            <person name="Abouelleil A."/>
            <person name="Allen A.W."/>
            <person name="Alvarado L."/>
            <person name="Arachchi H.M."/>
            <person name="Berlin A.M."/>
            <person name="Chapman S.B."/>
            <person name="Gainer-Dewar J."/>
            <person name="Goldberg J."/>
            <person name="Griggs A."/>
            <person name="Gujja S."/>
            <person name="Hansen M."/>
            <person name="Howarth C."/>
            <person name="Imamovic A."/>
            <person name="Ireland A."/>
            <person name="Larimer J."/>
            <person name="McCowan C."/>
            <person name="Murphy C."/>
            <person name="Pearson M."/>
            <person name="Poon T.W."/>
            <person name="Priest M."/>
            <person name="Roberts A."/>
            <person name="Saif S."/>
            <person name="Shea T."/>
            <person name="Sisk P."/>
            <person name="Sykes S."/>
            <person name="Wortman J."/>
            <person name="Nusbaum C."/>
            <person name="Birren B."/>
        </authorList>
    </citation>
    <scope>NUCLEOTIDE SEQUENCE [LARGE SCALE GENOMIC DNA]</scope>
    <source>
        <strain evidence="2 3">MS-1</strain>
    </source>
</reference>
<dbReference type="Proteomes" id="UP000033035">
    <property type="component" value="Unassembled WGS sequence"/>
</dbReference>
<accession>A0A0F5JLB1</accession>
<evidence type="ECO:0000256" key="1">
    <source>
        <dbReference type="SAM" id="Phobius"/>
    </source>
</evidence>
<dbReference type="STRING" id="1203610.HMPREF1536_01458"/>
<dbReference type="AlphaFoldDB" id="A0A0F5JLB1"/>
<dbReference type="EMBL" id="AQHW01000009">
    <property type="protein sequence ID" value="KKB58581.1"/>
    <property type="molecule type" value="Genomic_DNA"/>
</dbReference>
<dbReference type="RefSeq" id="WP_028726356.1">
    <property type="nucleotide sequence ID" value="NZ_AUAE01000009.1"/>
</dbReference>